<evidence type="ECO:0000313" key="2">
    <source>
        <dbReference type="Proteomes" id="UP000029224"/>
    </source>
</evidence>
<sequence>MYENEWIVQIVMYSWLTQVFQGAKRLLSKWADNNFVS</sequence>
<organism evidence="1 2">
    <name type="scientific">Vibrio maritimus</name>
    <dbReference type="NCBI Taxonomy" id="990268"/>
    <lineage>
        <taxon>Bacteria</taxon>
        <taxon>Pseudomonadati</taxon>
        <taxon>Pseudomonadota</taxon>
        <taxon>Gammaproteobacteria</taxon>
        <taxon>Vibrionales</taxon>
        <taxon>Vibrionaceae</taxon>
        <taxon>Vibrio</taxon>
    </lineage>
</organism>
<reference evidence="1 2" key="1">
    <citation type="submission" date="2014-09" db="EMBL/GenBank/DDBJ databases">
        <title>Vibrio maritimus JCM 19240. (C210) whole genome shotgun sequence.</title>
        <authorList>
            <person name="Sawabe T."/>
            <person name="Meirelles P."/>
            <person name="Nakanishi M."/>
            <person name="Sayaka M."/>
            <person name="Hattori M."/>
            <person name="Ohkuma M."/>
        </authorList>
    </citation>
    <scope>NUCLEOTIDE SEQUENCE [LARGE SCALE GENOMIC DNA]</scope>
    <source>
        <strain evidence="1 2">JCM 19240</strain>
    </source>
</reference>
<protein>
    <submittedName>
        <fullName evidence="1">Uncharacterized protein</fullName>
    </submittedName>
</protein>
<dbReference type="Proteomes" id="UP000029224">
    <property type="component" value="Unassembled WGS sequence"/>
</dbReference>
<keyword evidence="2" id="KW-1185">Reference proteome</keyword>
<dbReference type="EMBL" id="BBMT01000003">
    <property type="protein sequence ID" value="GAL33323.1"/>
    <property type="molecule type" value="Genomic_DNA"/>
</dbReference>
<reference evidence="1 2" key="2">
    <citation type="submission" date="2014-09" db="EMBL/GenBank/DDBJ databases">
        <authorList>
            <consortium name="NBRP consortium"/>
            <person name="Sawabe T."/>
            <person name="Meirelles P."/>
            <person name="Nakanishi M."/>
            <person name="Sayaka M."/>
            <person name="Hattori M."/>
            <person name="Ohkuma M."/>
        </authorList>
    </citation>
    <scope>NUCLEOTIDE SEQUENCE [LARGE SCALE GENOMIC DNA]</scope>
    <source>
        <strain evidence="1 2">JCM 19240</strain>
    </source>
</reference>
<proteinExistence type="predicted"/>
<comment type="caution">
    <text evidence="1">The sequence shown here is derived from an EMBL/GenBank/DDBJ whole genome shotgun (WGS) entry which is preliminary data.</text>
</comment>
<name>A0A090T2B5_9VIBR</name>
<gene>
    <name evidence="1" type="ORF">JCM19240_2019</name>
</gene>
<dbReference type="AlphaFoldDB" id="A0A090T2B5"/>
<evidence type="ECO:0000313" key="1">
    <source>
        <dbReference type="EMBL" id="GAL33323.1"/>
    </source>
</evidence>
<accession>A0A090T2B5</accession>